<evidence type="ECO:0000259" key="4">
    <source>
        <dbReference type="Pfam" id="PF12971"/>
    </source>
</evidence>
<dbReference type="InterPro" id="IPR005135">
    <property type="entry name" value="Endo/exonuclease/phosphatase"/>
</dbReference>
<dbReference type="AlphaFoldDB" id="U2E8M1"/>
<sequence>MKKNMLFFIFVLLTVSLYASEPLRIRVMTYNLRFGELASLEELAMHIKSFSPDFVALQEVDCNTQRERAPKQNGKNFISELAYYTGMFGLYGKTIDYKGGYYGIGILSRYPYISSQKTLLPHIQKDVEQRAVLEGLFEMDGDTLVFASTHLDAQRADARELQADFICNHFMNVKYPLVLGGDFNSIPSSKVVKTMEKNWFSDPDVRPTIPSSNPVRRIDFLFAKPMKGWKVIRSQPVFSTLSDHLPVVTDLEYHKIKSSTEVRAARDVIYRQIGSRAADINLEIIPAVGNRDVYEIKAQHGNLTLSGSSSVALCYAFHSYMKKACHSLKTWGGEHFQLPDQWPDFGEKQTSPYEFRYFLNVCTFGYTAPYWDWERWEREIDWMALRGVNMPLATIANEAIAERVWMKMGLEKDEVRMFFTAPAHLPWHRMGNLTTWEGPLSDEWMEKQVELQHKVLDRMHELGMKPIVPAFAGFVPTAFVDQHPEISFKRLEWGGFRPEYNAYVLPPDSPYFEEIGKLFVQEWEKEFGKHTYYLSDSFNEMRLPVDQSDVEGKHKLLAQYGESIYRSIAAGNKDAVWITQGWTFGYQHDFWDKESLKALLSYVPNDKMIIVDLGNDYPKWVWNTEQTWKVHDGFYGKKWIFSYVPNFGGKTPMTGDLQMYASSSSMALHTSNKGNLVGFGSAPEGLENNEVVYELLADMGWTDEPIHLNSWIDNYGKARYGSFPSKMKMAWNIFRQTAYSSLYSYPRFTWQTVVPDTHRLSKIDVGDDFLHGVELFLDCVDSLKDSRLYVNDAIEFAAYYLAAKADKAYIAALRADSVGHKENARDNLKIAVDILLKVDRLLASHPLYRLEPWVKMARDCGVTSDEKDHYEMNAKRLVTTWGGLQRDYAARFWSGLIKDYYIPRMELYFSSHRDQLQNWEEEWLSLPWNNSTQPFENALDAAIKEVNKLRNM</sequence>
<dbReference type="Gene3D" id="3.60.10.10">
    <property type="entry name" value="Endonuclease/exonuclease/phosphatase"/>
    <property type="match status" value="1"/>
</dbReference>
<dbReference type="PANTHER" id="PTHR12872:SF1">
    <property type="entry name" value="ALPHA-N-ACETYLGLUCOSAMINIDASE"/>
    <property type="match status" value="1"/>
</dbReference>
<dbReference type="InterPro" id="IPR036691">
    <property type="entry name" value="Endo/exonu/phosph_ase_sf"/>
</dbReference>
<feature type="domain" description="Alpha-N-acetylglucosaminidase N-terminal" evidence="4">
    <location>
        <begin position="264"/>
        <end position="343"/>
    </location>
</feature>
<gene>
    <name evidence="6" type="ORF">HMPREF1981_00212</name>
</gene>
<organism evidence="6 7">
    <name type="scientific">Bacteroides pyogenes F0041</name>
    <dbReference type="NCBI Taxonomy" id="1321819"/>
    <lineage>
        <taxon>Bacteria</taxon>
        <taxon>Pseudomonadati</taxon>
        <taxon>Bacteroidota</taxon>
        <taxon>Bacteroidia</taxon>
        <taxon>Bacteroidales</taxon>
        <taxon>Bacteroidaceae</taxon>
        <taxon>Bacteroides</taxon>
    </lineage>
</organism>
<protein>
    <submittedName>
        <fullName evidence="6">Alpha-N-acetylglucosaminidase</fullName>
    </submittedName>
</protein>
<dbReference type="Gene3D" id="1.20.120.670">
    <property type="entry name" value="N-acetyl-b-d-glucoasminidase"/>
    <property type="match status" value="1"/>
</dbReference>
<comment type="caution">
    <text evidence="6">The sequence shown here is derived from an EMBL/GenBank/DDBJ whole genome shotgun (WGS) entry which is preliminary data.</text>
</comment>
<dbReference type="InterPro" id="IPR029018">
    <property type="entry name" value="Hex-like_dom2"/>
</dbReference>
<evidence type="ECO:0000259" key="2">
    <source>
        <dbReference type="Pfam" id="PF03372"/>
    </source>
</evidence>
<dbReference type="Gene3D" id="3.20.20.80">
    <property type="entry name" value="Glycosidases"/>
    <property type="match status" value="1"/>
</dbReference>
<dbReference type="HOGENOM" id="CLU_011988_1_0_10"/>
<dbReference type="SUPFAM" id="SSF56219">
    <property type="entry name" value="DNase I-like"/>
    <property type="match status" value="1"/>
</dbReference>
<dbReference type="Pfam" id="PF03372">
    <property type="entry name" value="Exo_endo_phos"/>
    <property type="match status" value="1"/>
</dbReference>
<dbReference type="Gene3D" id="3.30.379.10">
    <property type="entry name" value="Chitobiase/beta-hexosaminidase domain 2-like"/>
    <property type="match status" value="1"/>
</dbReference>
<dbReference type="InterPro" id="IPR007781">
    <property type="entry name" value="NAGLU"/>
</dbReference>
<dbReference type="InterPro" id="IPR024733">
    <property type="entry name" value="NAGLU_tim-barrel"/>
</dbReference>
<keyword evidence="1" id="KW-0378">Hydrolase</keyword>
<evidence type="ECO:0000313" key="6">
    <source>
        <dbReference type="EMBL" id="ERI88896.1"/>
    </source>
</evidence>
<dbReference type="InterPro" id="IPR024732">
    <property type="entry name" value="NAGLU_C"/>
</dbReference>
<dbReference type="Pfam" id="PF05089">
    <property type="entry name" value="NAGLU"/>
    <property type="match status" value="1"/>
</dbReference>
<dbReference type="OrthoDB" id="179563at2"/>
<dbReference type="InterPro" id="IPR024240">
    <property type="entry name" value="NAGLU_N"/>
</dbReference>
<reference evidence="6 7" key="1">
    <citation type="submission" date="2013-08" db="EMBL/GenBank/DDBJ databases">
        <authorList>
            <person name="Weinstock G."/>
            <person name="Sodergren E."/>
            <person name="Wylie T."/>
            <person name="Fulton L."/>
            <person name="Fulton R."/>
            <person name="Fronick C."/>
            <person name="O'Laughlin M."/>
            <person name="Godfrey J."/>
            <person name="Miner T."/>
            <person name="Herter B."/>
            <person name="Appelbaum E."/>
            <person name="Cordes M."/>
            <person name="Lek S."/>
            <person name="Wollam A."/>
            <person name="Pepin K.H."/>
            <person name="Palsikar V.B."/>
            <person name="Mitreva M."/>
            <person name="Wilson R.K."/>
        </authorList>
    </citation>
    <scope>NUCLEOTIDE SEQUENCE [LARGE SCALE GENOMIC DNA]</scope>
    <source>
        <strain evidence="6 7">F0041</strain>
    </source>
</reference>
<dbReference type="GO" id="GO:0016787">
    <property type="term" value="F:hydrolase activity"/>
    <property type="evidence" value="ECO:0007669"/>
    <property type="project" value="UniProtKB-KW"/>
</dbReference>
<dbReference type="PANTHER" id="PTHR12872">
    <property type="entry name" value="ALPHA-N-ACETYLGLUCOSAMINIDASE"/>
    <property type="match status" value="1"/>
</dbReference>
<evidence type="ECO:0000256" key="1">
    <source>
        <dbReference type="ARBA" id="ARBA00022801"/>
    </source>
</evidence>
<proteinExistence type="predicted"/>
<dbReference type="PATRIC" id="fig|1321819.3.peg.200"/>
<dbReference type="Proteomes" id="UP000016496">
    <property type="component" value="Unassembled WGS sequence"/>
</dbReference>
<evidence type="ECO:0000259" key="5">
    <source>
        <dbReference type="Pfam" id="PF12972"/>
    </source>
</evidence>
<feature type="domain" description="Endonuclease/exonuclease/phosphatase" evidence="2">
    <location>
        <begin position="28"/>
        <end position="244"/>
    </location>
</feature>
<dbReference type="Pfam" id="PF12972">
    <property type="entry name" value="NAGLU_C"/>
    <property type="match status" value="1"/>
</dbReference>
<evidence type="ECO:0000259" key="3">
    <source>
        <dbReference type="Pfam" id="PF05089"/>
    </source>
</evidence>
<dbReference type="EMBL" id="AWSV01000013">
    <property type="protein sequence ID" value="ERI88896.1"/>
    <property type="molecule type" value="Genomic_DNA"/>
</dbReference>
<dbReference type="GO" id="GO:0005975">
    <property type="term" value="P:carbohydrate metabolic process"/>
    <property type="evidence" value="ECO:0007669"/>
    <property type="project" value="UniProtKB-ARBA"/>
</dbReference>
<name>U2E8M1_9BACE</name>
<dbReference type="Pfam" id="PF12971">
    <property type="entry name" value="NAGLU_N"/>
    <property type="match status" value="1"/>
</dbReference>
<accession>U2E8M1</accession>
<feature type="domain" description="Alpha-N-acetylglucosaminidase tim-barrel" evidence="3">
    <location>
        <begin position="356"/>
        <end position="702"/>
    </location>
</feature>
<feature type="domain" description="Alpha-N-acetylglucosaminidase C-terminal" evidence="5">
    <location>
        <begin position="711"/>
        <end position="921"/>
    </location>
</feature>
<evidence type="ECO:0000313" key="7">
    <source>
        <dbReference type="Proteomes" id="UP000016496"/>
    </source>
</evidence>